<feature type="transmembrane region" description="Helical" evidence="5">
    <location>
        <begin position="15"/>
        <end position="39"/>
    </location>
</feature>
<feature type="transmembrane region" description="Helical" evidence="5">
    <location>
        <begin position="189"/>
        <end position="215"/>
    </location>
</feature>
<sequence>MDFPMFHLDWLNDRFLIAVIAILHVFINHGLAVGFIPYITWLEQKGVSMASANQITNLEWDNLVYKKMKVAFIITTTIGAMTGVGIWFSVALVSPASIGSLIRVFYWAWFIEWLVFVTEVVLILIYFLTWKNSNTSLKAKLRHINFGWYLSIFSWITMAIIVAILGFMMDPGNWNNEQTLLNGFTNPIYLPQLLFRTPTAMLVAGVFGMLLTTIFAKRGTEMRAKAIKFAGQWILAWIPLVIIGAIYYWNVMPSAMKENMATAIGSQDFAEYYNLLKYFIIGAASLSVVLAGFALLKPKKINFAYVIVPCLFVFGFLGIFERVREFIRKPYVIGNYMYSNLLREEDYPLYKRDGILKYATYTSVTEITEENKVQAGKDVFMNLCSRCHTVNPQGVNSIVYVFERMYGIGQPLDEGSMKAYIPNMHNGRTYMPPYAGNEQELDALVAYIKQIQQTGESLEGVQTAGVEVNPLNNAVEVSKRNEAKKIENDTKIAKN</sequence>
<dbReference type="RefSeq" id="WP_250581435.1">
    <property type="nucleotide sequence ID" value="NZ_JAMLJN010000004.1"/>
</dbReference>
<feature type="transmembrane region" description="Helical" evidence="5">
    <location>
        <begin position="275"/>
        <end position="296"/>
    </location>
</feature>
<keyword evidence="5" id="KW-0812">Transmembrane</keyword>
<feature type="transmembrane region" description="Helical" evidence="5">
    <location>
        <begin position="104"/>
        <end position="128"/>
    </location>
</feature>
<reference evidence="7 8" key="1">
    <citation type="submission" date="2022-05" db="EMBL/GenBank/DDBJ databases">
        <title>Flavobacterium sp., isolated from activated sludge.</title>
        <authorList>
            <person name="Ran Q."/>
        </authorList>
    </citation>
    <scope>NUCLEOTIDE SEQUENCE [LARGE SCALE GENOMIC DNA]</scope>
    <source>
        <strain evidence="7 8">HXWNR69</strain>
    </source>
</reference>
<evidence type="ECO:0000259" key="6">
    <source>
        <dbReference type="PROSITE" id="PS51007"/>
    </source>
</evidence>
<dbReference type="Proteomes" id="UP001203342">
    <property type="component" value="Unassembled WGS sequence"/>
</dbReference>
<evidence type="ECO:0000256" key="4">
    <source>
        <dbReference type="PROSITE-ProRule" id="PRU00433"/>
    </source>
</evidence>
<keyword evidence="3 4" id="KW-0408">Iron</keyword>
<keyword evidence="5" id="KW-1133">Transmembrane helix</keyword>
<evidence type="ECO:0000256" key="5">
    <source>
        <dbReference type="SAM" id="Phobius"/>
    </source>
</evidence>
<feature type="transmembrane region" description="Helical" evidence="5">
    <location>
        <begin position="148"/>
        <end position="169"/>
    </location>
</feature>
<evidence type="ECO:0000313" key="7">
    <source>
        <dbReference type="EMBL" id="MCL9769954.1"/>
    </source>
</evidence>
<dbReference type="InterPro" id="IPR009056">
    <property type="entry name" value="Cyt_c-like_dom"/>
</dbReference>
<keyword evidence="5" id="KW-0472">Membrane</keyword>
<dbReference type="InterPro" id="IPR036909">
    <property type="entry name" value="Cyt_c-like_dom_sf"/>
</dbReference>
<dbReference type="EMBL" id="JAMLJN010000004">
    <property type="protein sequence ID" value="MCL9769954.1"/>
    <property type="molecule type" value="Genomic_DNA"/>
</dbReference>
<dbReference type="PROSITE" id="PS51007">
    <property type="entry name" value="CYTC"/>
    <property type="match status" value="1"/>
</dbReference>
<protein>
    <submittedName>
        <fullName evidence="7">Cytochrome c</fullName>
    </submittedName>
</protein>
<keyword evidence="2 4" id="KW-0479">Metal-binding</keyword>
<proteinExistence type="predicted"/>
<evidence type="ECO:0000313" key="8">
    <source>
        <dbReference type="Proteomes" id="UP001203342"/>
    </source>
</evidence>
<accession>A0ABT0TG51</accession>
<organism evidence="7 8">
    <name type="scientific">Flavobacterium fragile</name>
    <dbReference type="NCBI Taxonomy" id="2949085"/>
    <lineage>
        <taxon>Bacteria</taxon>
        <taxon>Pseudomonadati</taxon>
        <taxon>Bacteroidota</taxon>
        <taxon>Flavobacteriia</taxon>
        <taxon>Flavobacteriales</taxon>
        <taxon>Flavobacteriaceae</taxon>
        <taxon>Flavobacterium</taxon>
    </lineage>
</organism>
<feature type="transmembrane region" description="Helical" evidence="5">
    <location>
        <begin position="227"/>
        <end position="249"/>
    </location>
</feature>
<feature type="transmembrane region" description="Helical" evidence="5">
    <location>
        <begin position="303"/>
        <end position="320"/>
    </location>
</feature>
<keyword evidence="1 4" id="KW-0349">Heme</keyword>
<evidence type="ECO:0000256" key="3">
    <source>
        <dbReference type="ARBA" id="ARBA00023004"/>
    </source>
</evidence>
<dbReference type="SUPFAM" id="SSF46626">
    <property type="entry name" value="Cytochrome c"/>
    <property type="match status" value="1"/>
</dbReference>
<feature type="domain" description="Cytochrome c" evidence="6">
    <location>
        <begin position="371"/>
        <end position="452"/>
    </location>
</feature>
<dbReference type="Gene3D" id="1.10.760.10">
    <property type="entry name" value="Cytochrome c-like domain"/>
    <property type="match status" value="1"/>
</dbReference>
<keyword evidence="8" id="KW-1185">Reference proteome</keyword>
<gene>
    <name evidence="7" type="ORF">NAT47_05960</name>
</gene>
<comment type="caution">
    <text evidence="7">The sequence shown here is derived from an EMBL/GenBank/DDBJ whole genome shotgun (WGS) entry which is preliminary data.</text>
</comment>
<evidence type="ECO:0000256" key="2">
    <source>
        <dbReference type="ARBA" id="ARBA00022723"/>
    </source>
</evidence>
<evidence type="ECO:0000256" key="1">
    <source>
        <dbReference type="ARBA" id="ARBA00022617"/>
    </source>
</evidence>
<feature type="transmembrane region" description="Helical" evidence="5">
    <location>
        <begin position="70"/>
        <end position="92"/>
    </location>
</feature>
<dbReference type="Pfam" id="PF13442">
    <property type="entry name" value="Cytochrome_CBB3"/>
    <property type="match status" value="1"/>
</dbReference>
<name>A0ABT0TG51_9FLAO</name>